<keyword evidence="3" id="KW-1185">Reference proteome</keyword>
<dbReference type="GO" id="GO:0006281">
    <property type="term" value="P:DNA repair"/>
    <property type="evidence" value="ECO:0007669"/>
    <property type="project" value="InterPro"/>
</dbReference>
<evidence type="ECO:0000259" key="1">
    <source>
        <dbReference type="Pfam" id="PF01068"/>
    </source>
</evidence>
<dbReference type="GO" id="GO:0005524">
    <property type="term" value="F:ATP binding"/>
    <property type="evidence" value="ECO:0007669"/>
    <property type="project" value="InterPro"/>
</dbReference>
<organism evidence="2 3">
    <name type="scientific">Amycolatopsis pithecellobii</name>
    <dbReference type="NCBI Taxonomy" id="664692"/>
    <lineage>
        <taxon>Bacteria</taxon>
        <taxon>Bacillati</taxon>
        <taxon>Actinomycetota</taxon>
        <taxon>Actinomycetes</taxon>
        <taxon>Pseudonocardiales</taxon>
        <taxon>Pseudonocardiaceae</taxon>
        <taxon>Amycolatopsis</taxon>
    </lineage>
</organism>
<comment type="caution">
    <text evidence="2">The sequence shown here is derived from an EMBL/GenBank/DDBJ whole genome shotgun (WGS) entry which is preliminary data.</text>
</comment>
<dbReference type="SUPFAM" id="SSF56091">
    <property type="entry name" value="DNA ligase/mRNA capping enzyme, catalytic domain"/>
    <property type="match status" value="1"/>
</dbReference>
<dbReference type="GO" id="GO:0006310">
    <property type="term" value="P:DNA recombination"/>
    <property type="evidence" value="ECO:0007669"/>
    <property type="project" value="InterPro"/>
</dbReference>
<dbReference type="GO" id="GO:0003910">
    <property type="term" value="F:DNA ligase (ATP) activity"/>
    <property type="evidence" value="ECO:0007669"/>
    <property type="project" value="InterPro"/>
</dbReference>
<reference evidence="2 3" key="1">
    <citation type="submission" date="2019-11" db="EMBL/GenBank/DDBJ databases">
        <title>Draft genome of Amycolatopsis RM579.</title>
        <authorList>
            <person name="Duangmal K."/>
            <person name="Mingma R."/>
        </authorList>
    </citation>
    <scope>NUCLEOTIDE SEQUENCE [LARGE SCALE GENOMIC DNA]</scope>
    <source>
        <strain evidence="2 3">RM579</strain>
    </source>
</reference>
<gene>
    <name evidence="2" type="ORF">GKO32_24715</name>
</gene>
<accession>A0A6N7Z8V1</accession>
<dbReference type="Proteomes" id="UP000440096">
    <property type="component" value="Unassembled WGS sequence"/>
</dbReference>
<protein>
    <recommendedName>
        <fullName evidence="1">ATP-dependent DNA ligase family profile domain-containing protein</fullName>
    </recommendedName>
</protein>
<dbReference type="OrthoDB" id="9802472at2"/>
<evidence type="ECO:0000313" key="3">
    <source>
        <dbReference type="Proteomes" id="UP000440096"/>
    </source>
</evidence>
<proteinExistence type="predicted"/>
<dbReference type="Pfam" id="PF01068">
    <property type="entry name" value="DNA_ligase_A_M"/>
    <property type="match status" value="1"/>
</dbReference>
<dbReference type="EMBL" id="WMBA01000044">
    <property type="protein sequence ID" value="MTD57156.1"/>
    <property type="molecule type" value="Genomic_DNA"/>
</dbReference>
<dbReference type="InterPro" id="IPR012310">
    <property type="entry name" value="DNA_ligase_ATP-dep_cent"/>
</dbReference>
<dbReference type="AlphaFoldDB" id="A0A6N7Z8V1"/>
<sequence length="139" mass="15001">MPYAIAPMLASTATYPGASWLREWKWDGFRCFMTVAPNGTTKPTSRNGNDLTSAFPELAAVFADALTGRAAVLDGVPHQLYGWPFGWLAKATSNGSTTSSYSVAEIAGCHEAFSVSSSSRRRSLSVRSATDDRAWLPYV</sequence>
<dbReference type="Gene3D" id="3.30.470.30">
    <property type="entry name" value="DNA ligase/mRNA capping enzyme"/>
    <property type="match status" value="1"/>
</dbReference>
<feature type="domain" description="ATP-dependent DNA ligase family profile" evidence="1">
    <location>
        <begin position="7"/>
        <end position="75"/>
    </location>
</feature>
<name>A0A6N7Z8V1_9PSEU</name>
<evidence type="ECO:0000313" key="2">
    <source>
        <dbReference type="EMBL" id="MTD57156.1"/>
    </source>
</evidence>